<reference evidence="3" key="1">
    <citation type="journal article" date="2010" name="Science">
        <title>Signatures of adaptation to obligate biotrophy in the Hyaloperonospora arabidopsidis genome.</title>
        <authorList>
            <person name="Baxter L."/>
            <person name="Tripathy S."/>
            <person name="Ishaque N."/>
            <person name="Boot N."/>
            <person name="Cabral A."/>
            <person name="Kemen E."/>
            <person name="Thines M."/>
            <person name="Ah-Fong A."/>
            <person name="Anderson R."/>
            <person name="Badejoko W."/>
            <person name="Bittner-Eddy P."/>
            <person name="Boore J.L."/>
            <person name="Chibucos M.C."/>
            <person name="Coates M."/>
            <person name="Dehal P."/>
            <person name="Delehaunty K."/>
            <person name="Dong S."/>
            <person name="Downton P."/>
            <person name="Dumas B."/>
            <person name="Fabro G."/>
            <person name="Fronick C."/>
            <person name="Fuerstenberg S.I."/>
            <person name="Fulton L."/>
            <person name="Gaulin E."/>
            <person name="Govers F."/>
            <person name="Hughes L."/>
            <person name="Humphray S."/>
            <person name="Jiang R.H."/>
            <person name="Judelson H."/>
            <person name="Kamoun S."/>
            <person name="Kyung K."/>
            <person name="Meijer H."/>
            <person name="Minx P."/>
            <person name="Morris P."/>
            <person name="Nelson J."/>
            <person name="Phuntumart V."/>
            <person name="Qutob D."/>
            <person name="Rehmany A."/>
            <person name="Rougon-Cardoso A."/>
            <person name="Ryden P."/>
            <person name="Torto-Alalibo T."/>
            <person name="Studholme D."/>
            <person name="Wang Y."/>
            <person name="Win J."/>
            <person name="Wood J."/>
            <person name="Clifton S.W."/>
            <person name="Rogers J."/>
            <person name="Van den Ackerveken G."/>
            <person name="Jones J.D."/>
            <person name="McDowell J.M."/>
            <person name="Beynon J."/>
            <person name="Tyler B.M."/>
        </authorList>
    </citation>
    <scope>NUCLEOTIDE SEQUENCE [LARGE SCALE GENOMIC DNA]</scope>
    <source>
        <strain evidence="3">Emoy2</strain>
    </source>
</reference>
<evidence type="ECO:0000256" key="1">
    <source>
        <dbReference type="SAM" id="Phobius"/>
    </source>
</evidence>
<evidence type="ECO:0000313" key="2">
    <source>
        <dbReference type="EnsemblProtists" id="HpaP810971"/>
    </source>
</evidence>
<keyword evidence="1" id="KW-0812">Transmembrane</keyword>
<dbReference type="EnsemblProtists" id="HpaT810971">
    <property type="protein sequence ID" value="HpaP810971"/>
    <property type="gene ID" value="HpaG810971"/>
</dbReference>
<proteinExistence type="predicted"/>
<keyword evidence="3" id="KW-1185">Reference proteome</keyword>
<dbReference type="Proteomes" id="UP000011713">
    <property type="component" value="Unassembled WGS sequence"/>
</dbReference>
<dbReference type="VEuPathDB" id="FungiDB:HpaG810971"/>
<reference evidence="2" key="2">
    <citation type="submission" date="2015-06" db="UniProtKB">
        <authorList>
            <consortium name="EnsemblProtists"/>
        </authorList>
    </citation>
    <scope>IDENTIFICATION</scope>
    <source>
        <strain evidence="2">Emoy2</strain>
    </source>
</reference>
<feature type="transmembrane region" description="Helical" evidence="1">
    <location>
        <begin position="25"/>
        <end position="49"/>
    </location>
</feature>
<dbReference type="EMBL" id="JH598006">
    <property type="status" value="NOT_ANNOTATED_CDS"/>
    <property type="molecule type" value="Genomic_DNA"/>
</dbReference>
<sequence length="96" mass="10890">MRDTSHAKAKIQLLKLPPMKTTQTIGTLCLIMSYKMLFSFNVLIPYTFYMTQGKALQSESLCRLHIAAKTRQKVLQNCCTDPIINNEVLTVAIKKV</sequence>
<name>M4BWS0_HYAAE</name>
<dbReference type="HOGENOM" id="CLU_2364118_0_0_1"/>
<keyword evidence="1" id="KW-0472">Membrane</keyword>
<organism evidence="2 3">
    <name type="scientific">Hyaloperonospora arabidopsidis (strain Emoy2)</name>
    <name type="common">Downy mildew agent</name>
    <name type="synonym">Peronospora arabidopsidis</name>
    <dbReference type="NCBI Taxonomy" id="559515"/>
    <lineage>
        <taxon>Eukaryota</taxon>
        <taxon>Sar</taxon>
        <taxon>Stramenopiles</taxon>
        <taxon>Oomycota</taxon>
        <taxon>Peronosporomycetes</taxon>
        <taxon>Peronosporales</taxon>
        <taxon>Peronosporaceae</taxon>
        <taxon>Hyaloperonospora</taxon>
    </lineage>
</organism>
<keyword evidence="1" id="KW-1133">Transmembrane helix</keyword>
<accession>M4BWS0</accession>
<protein>
    <submittedName>
        <fullName evidence="2">Uncharacterized protein</fullName>
    </submittedName>
</protein>
<evidence type="ECO:0000313" key="3">
    <source>
        <dbReference type="Proteomes" id="UP000011713"/>
    </source>
</evidence>
<dbReference type="InParanoid" id="M4BWS0"/>
<dbReference type="AlphaFoldDB" id="M4BWS0"/>